<evidence type="ECO:0000256" key="14">
    <source>
        <dbReference type="SAM" id="MobiDB-lite"/>
    </source>
</evidence>
<evidence type="ECO:0000256" key="9">
    <source>
        <dbReference type="ARBA" id="ARBA00022741"/>
    </source>
</evidence>
<gene>
    <name evidence="18" type="ORF">ACFSC0_17755</name>
</gene>
<dbReference type="Pfam" id="PF08447">
    <property type="entry name" value="PAS_3"/>
    <property type="match status" value="2"/>
</dbReference>
<dbReference type="NCBIfam" id="TIGR00229">
    <property type="entry name" value="sensory_box"/>
    <property type="match status" value="3"/>
</dbReference>
<dbReference type="SMART" id="SM00387">
    <property type="entry name" value="HATPase_c"/>
    <property type="match status" value="1"/>
</dbReference>
<dbReference type="InterPro" id="IPR011102">
    <property type="entry name" value="Sig_transdc_His_kinase_HWE"/>
</dbReference>
<dbReference type="SMART" id="SM00911">
    <property type="entry name" value="HWE_HK"/>
    <property type="match status" value="1"/>
</dbReference>
<evidence type="ECO:0000313" key="19">
    <source>
        <dbReference type="Proteomes" id="UP001597237"/>
    </source>
</evidence>
<dbReference type="SUPFAM" id="SSF55781">
    <property type="entry name" value="GAF domain-like"/>
    <property type="match status" value="1"/>
</dbReference>
<keyword evidence="11" id="KW-0067">ATP-binding</keyword>
<dbReference type="Gene3D" id="3.30.450.40">
    <property type="match status" value="1"/>
</dbReference>
<dbReference type="InterPro" id="IPR005467">
    <property type="entry name" value="His_kinase_dom"/>
</dbReference>
<evidence type="ECO:0000256" key="6">
    <source>
        <dbReference type="ARBA" id="ARBA00022630"/>
    </source>
</evidence>
<dbReference type="PROSITE" id="PS50112">
    <property type="entry name" value="PAS"/>
    <property type="match status" value="3"/>
</dbReference>
<sequence length="902" mass="101450">MHGTTNAGQRPGGVAGPPRPEELAYRLHQQSVLAEFGRQALEASTLDELLNAAVRWCAEGMHARFCKALEFLPARNNLLLRAGVGWRPGFVGHELLGLDTPAGFAFRTGGPIVSEQFADEERFRPSRLMVEHGVKRVVIVPVPLGAGRRWGALGADSADDSGRWDEADVEFMIGMAQLLGVAIERLEAKREVEGGRALLTTIVDTVDQIIWAARPDGYHDFFNQRWYEFTGAEPGSTQGDTWAQMFHPDDRARTFERWRHSLETGEPYEIEYRLRHRSGAYRWVLGRAHPVRNEAGEIVRWFGTCTDIQTQKEYGERFRLLYQAQRTAHLVLAPDFTIEEASPSYLEATMTRREDLVGRPLFEAFPDNPDDPEATGVRNLRASLERVLARRAADRMPVQKYDIRRPNGEFEVRWWAPLNTPVFGPDGEVRHIIHQVEDVTGEMLERQRAAEAVAGETRLRLLADAIPGLVFEFDTEGRNTYVNRQYRDYTGLPPESLLGDGWRQVLHPEDSEAVGKAWSEAVHAARPMQVECRIRGADGAWRWFMLRAAPLQDREGRVHRAIGVCTDIDAARRARDALAESEEQFRSMADSLPQLAWMADAKGWIYWYNRRWYEYTGATLEEMQGWGWTKVHHPEHVDRVVERIQQAWDTGEPWEDVFPLRGADGRYRWFLSRAEPLRDAEGRVIRWFGTNTDITEKQRLEDLQTTLIQEISHRVKNSLALVSSLLALQARTLEGAPRKALEEAATRVHAIAGVHDQLWRQADAREVDLGPFIENLAAAVAATSPQHRTSVDAEPAAISADLAAPVGLLLNELLTNAYKYAYPEGAAGEVRVRGALAGDGRYRLEVADFGRGLPPDFDIASASRSLGMRVITSMAAQLDGRIEAASASPGARFTLTFPLKRA</sequence>
<feature type="domain" description="PAS" evidence="16">
    <location>
        <begin position="195"/>
        <end position="265"/>
    </location>
</feature>
<dbReference type="InterPro" id="IPR052162">
    <property type="entry name" value="Sensor_kinase/Photoreceptor"/>
</dbReference>
<keyword evidence="5" id="KW-0716">Sensory transduction</keyword>
<dbReference type="SMART" id="SM00091">
    <property type="entry name" value="PAS"/>
    <property type="match status" value="4"/>
</dbReference>
<dbReference type="SMART" id="SM00086">
    <property type="entry name" value="PAC"/>
    <property type="match status" value="4"/>
</dbReference>
<dbReference type="InterPro" id="IPR001610">
    <property type="entry name" value="PAC"/>
</dbReference>
<evidence type="ECO:0000256" key="4">
    <source>
        <dbReference type="ARBA" id="ARBA00022553"/>
    </source>
</evidence>
<evidence type="ECO:0000256" key="11">
    <source>
        <dbReference type="ARBA" id="ARBA00022840"/>
    </source>
</evidence>
<feature type="domain" description="PAC" evidence="17">
    <location>
        <begin position="268"/>
        <end position="320"/>
    </location>
</feature>
<dbReference type="InterPro" id="IPR036890">
    <property type="entry name" value="HATPase_C_sf"/>
</dbReference>
<keyword evidence="6" id="KW-0285">Flavoprotein</keyword>
<reference evidence="19" key="1">
    <citation type="journal article" date="2019" name="Int. J. Syst. Evol. Microbiol.">
        <title>The Global Catalogue of Microorganisms (GCM) 10K type strain sequencing project: providing services to taxonomists for standard genome sequencing and annotation.</title>
        <authorList>
            <consortium name="The Broad Institute Genomics Platform"/>
            <consortium name="The Broad Institute Genome Sequencing Center for Infectious Disease"/>
            <person name="Wu L."/>
            <person name="Ma J."/>
        </authorList>
    </citation>
    <scope>NUCLEOTIDE SEQUENCE [LARGE SCALE GENOMIC DNA]</scope>
    <source>
        <strain evidence="19">DFY28</strain>
    </source>
</reference>
<dbReference type="PROSITE" id="PS50113">
    <property type="entry name" value="PAC"/>
    <property type="match status" value="3"/>
</dbReference>
<dbReference type="EMBL" id="JBHUEY010000006">
    <property type="protein sequence ID" value="MFD1785251.1"/>
    <property type="molecule type" value="Genomic_DNA"/>
</dbReference>
<dbReference type="Proteomes" id="UP001597237">
    <property type="component" value="Unassembled WGS sequence"/>
</dbReference>
<keyword evidence="7" id="KW-0288">FMN</keyword>
<name>A0ABW4N5I9_9CAUL</name>
<dbReference type="InterPro" id="IPR003594">
    <property type="entry name" value="HATPase_dom"/>
</dbReference>
<evidence type="ECO:0000259" key="17">
    <source>
        <dbReference type="PROSITE" id="PS50113"/>
    </source>
</evidence>
<evidence type="ECO:0000256" key="8">
    <source>
        <dbReference type="ARBA" id="ARBA00022679"/>
    </source>
</evidence>
<comment type="catalytic activity">
    <reaction evidence="1">
        <text>ATP + protein L-histidine = ADP + protein N-phospho-L-histidine.</text>
        <dbReference type="EC" id="2.7.13.3"/>
    </reaction>
</comment>
<evidence type="ECO:0000256" key="3">
    <source>
        <dbReference type="ARBA" id="ARBA00022543"/>
    </source>
</evidence>
<dbReference type="RefSeq" id="WP_377282203.1">
    <property type="nucleotide sequence ID" value="NZ_JBHRSI010000005.1"/>
</dbReference>
<accession>A0ABW4N5I9</accession>
<dbReference type="Pfam" id="PF08448">
    <property type="entry name" value="PAS_4"/>
    <property type="match status" value="2"/>
</dbReference>
<evidence type="ECO:0000256" key="1">
    <source>
        <dbReference type="ARBA" id="ARBA00000085"/>
    </source>
</evidence>
<keyword evidence="12" id="KW-0157">Chromophore</keyword>
<evidence type="ECO:0000259" key="16">
    <source>
        <dbReference type="PROSITE" id="PS50112"/>
    </source>
</evidence>
<protein>
    <recommendedName>
        <fullName evidence="2">histidine kinase</fullName>
        <ecNumber evidence="2">2.7.13.3</ecNumber>
    </recommendedName>
</protein>
<proteinExistence type="predicted"/>
<feature type="domain" description="Histidine kinase" evidence="15">
    <location>
        <begin position="710"/>
        <end position="901"/>
    </location>
</feature>
<dbReference type="PANTHER" id="PTHR43304:SF1">
    <property type="entry name" value="PAC DOMAIN-CONTAINING PROTEIN"/>
    <property type="match status" value="1"/>
</dbReference>
<evidence type="ECO:0000313" key="18">
    <source>
        <dbReference type="EMBL" id="MFD1785251.1"/>
    </source>
</evidence>
<dbReference type="SUPFAM" id="SSF55874">
    <property type="entry name" value="ATPase domain of HSP90 chaperone/DNA topoisomerase II/histidine kinase"/>
    <property type="match status" value="1"/>
</dbReference>
<dbReference type="InterPro" id="IPR011495">
    <property type="entry name" value="Sig_transdc_His_kin_sub2_dim/P"/>
</dbReference>
<keyword evidence="19" id="KW-1185">Reference proteome</keyword>
<feature type="domain" description="PAS" evidence="16">
    <location>
        <begin position="455"/>
        <end position="525"/>
    </location>
</feature>
<evidence type="ECO:0000256" key="7">
    <source>
        <dbReference type="ARBA" id="ARBA00022643"/>
    </source>
</evidence>
<dbReference type="SUPFAM" id="SSF55785">
    <property type="entry name" value="PYP-like sensor domain (PAS domain)"/>
    <property type="match status" value="4"/>
</dbReference>
<dbReference type="PROSITE" id="PS50109">
    <property type="entry name" value="HIS_KIN"/>
    <property type="match status" value="1"/>
</dbReference>
<keyword evidence="10" id="KW-0418">Kinase</keyword>
<dbReference type="InterPro" id="IPR013655">
    <property type="entry name" value="PAS_fold_3"/>
</dbReference>
<dbReference type="InterPro" id="IPR013656">
    <property type="entry name" value="PAS_4"/>
</dbReference>
<dbReference type="SMART" id="SM00065">
    <property type="entry name" value="GAF"/>
    <property type="match status" value="1"/>
</dbReference>
<dbReference type="InterPro" id="IPR000700">
    <property type="entry name" value="PAS-assoc_C"/>
</dbReference>
<dbReference type="Pfam" id="PF13185">
    <property type="entry name" value="GAF_2"/>
    <property type="match status" value="1"/>
</dbReference>
<dbReference type="EC" id="2.7.13.3" evidence="2"/>
<keyword evidence="4" id="KW-0597">Phosphoprotein</keyword>
<feature type="domain" description="PAS" evidence="16">
    <location>
        <begin position="581"/>
        <end position="651"/>
    </location>
</feature>
<keyword evidence="8" id="KW-0808">Transferase</keyword>
<evidence type="ECO:0000256" key="13">
    <source>
        <dbReference type="ARBA" id="ARBA00023170"/>
    </source>
</evidence>
<dbReference type="InterPro" id="IPR000014">
    <property type="entry name" value="PAS"/>
</dbReference>
<keyword evidence="9" id="KW-0547">Nucleotide-binding</keyword>
<dbReference type="InterPro" id="IPR029016">
    <property type="entry name" value="GAF-like_dom_sf"/>
</dbReference>
<dbReference type="Gene3D" id="3.30.450.20">
    <property type="entry name" value="PAS domain"/>
    <property type="match status" value="4"/>
</dbReference>
<feature type="domain" description="PAC" evidence="17">
    <location>
        <begin position="652"/>
        <end position="706"/>
    </location>
</feature>
<dbReference type="PANTHER" id="PTHR43304">
    <property type="entry name" value="PHYTOCHROME-LIKE PROTEIN CPH1"/>
    <property type="match status" value="1"/>
</dbReference>
<evidence type="ECO:0000256" key="10">
    <source>
        <dbReference type="ARBA" id="ARBA00022777"/>
    </source>
</evidence>
<keyword evidence="3" id="KW-0600">Photoreceptor protein</keyword>
<keyword evidence="13" id="KW-0675">Receptor</keyword>
<dbReference type="Pfam" id="PF07568">
    <property type="entry name" value="HisKA_2"/>
    <property type="match status" value="1"/>
</dbReference>
<evidence type="ECO:0000256" key="5">
    <source>
        <dbReference type="ARBA" id="ARBA00022606"/>
    </source>
</evidence>
<organism evidence="18 19">
    <name type="scientific">Phenylobacterium terrae</name>
    <dbReference type="NCBI Taxonomy" id="2665495"/>
    <lineage>
        <taxon>Bacteria</taxon>
        <taxon>Pseudomonadati</taxon>
        <taxon>Pseudomonadota</taxon>
        <taxon>Alphaproteobacteria</taxon>
        <taxon>Caulobacterales</taxon>
        <taxon>Caulobacteraceae</taxon>
        <taxon>Phenylobacterium</taxon>
    </lineage>
</organism>
<dbReference type="InterPro" id="IPR003018">
    <property type="entry name" value="GAF"/>
</dbReference>
<evidence type="ECO:0000259" key="15">
    <source>
        <dbReference type="PROSITE" id="PS50109"/>
    </source>
</evidence>
<feature type="domain" description="PAC" evidence="17">
    <location>
        <begin position="528"/>
        <end position="580"/>
    </location>
</feature>
<dbReference type="InterPro" id="IPR035965">
    <property type="entry name" value="PAS-like_dom_sf"/>
</dbReference>
<comment type="caution">
    <text evidence="18">The sequence shown here is derived from an EMBL/GenBank/DDBJ whole genome shotgun (WGS) entry which is preliminary data.</text>
</comment>
<evidence type="ECO:0000256" key="2">
    <source>
        <dbReference type="ARBA" id="ARBA00012438"/>
    </source>
</evidence>
<dbReference type="CDD" id="cd00130">
    <property type="entry name" value="PAS"/>
    <property type="match status" value="4"/>
</dbReference>
<feature type="region of interest" description="Disordered" evidence="14">
    <location>
        <begin position="1"/>
        <end position="20"/>
    </location>
</feature>
<dbReference type="Pfam" id="PF02518">
    <property type="entry name" value="HATPase_c"/>
    <property type="match status" value="1"/>
</dbReference>
<dbReference type="Gene3D" id="3.30.565.10">
    <property type="entry name" value="Histidine kinase-like ATPase, C-terminal domain"/>
    <property type="match status" value="1"/>
</dbReference>
<evidence type="ECO:0000256" key="12">
    <source>
        <dbReference type="ARBA" id="ARBA00022991"/>
    </source>
</evidence>